<evidence type="ECO:0008006" key="3">
    <source>
        <dbReference type="Google" id="ProtNLM"/>
    </source>
</evidence>
<dbReference type="EMBL" id="BMUW01000019">
    <property type="protein sequence ID" value="GGZ78838.1"/>
    <property type="molecule type" value="Genomic_DNA"/>
</dbReference>
<dbReference type="Proteomes" id="UP000624183">
    <property type="component" value="Unassembled WGS sequence"/>
</dbReference>
<protein>
    <recommendedName>
        <fullName evidence="3">HNH endonuclease</fullName>
    </recommendedName>
</protein>
<gene>
    <name evidence="1" type="ORF">GCM10010328_62100</name>
</gene>
<keyword evidence="2" id="KW-1185">Reference proteome</keyword>
<evidence type="ECO:0000313" key="1">
    <source>
        <dbReference type="EMBL" id="GGZ78838.1"/>
    </source>
</evidence>
<accession>A0ABQ3CB22</accession>
<organism evidence="1 2">
    <name type="scientific">Streptomyces rubiginosohelvolus</name>
    <dbReference type="NCBI Taxonomy" id="67362"/>
    <lineage>
        <taxon>Bacteria</taxon>
        <taxon>Bacillati</taxon>
        <taxon>Actinomycetota</taxon>
        <taxon>Actinomycetes</taxon>
        <taxon>Kitasatosporales</taxon>
        <taxon>Streptomycetaceae</taxon>
        <taxon>Streptomyces</taxon>
    </lineage>
</organism>
<proteinExistence type="predicted"/>
<reference evidence="2" key="1">
    <citation type="journal article" date="2019" name="Int. J. Syst. Evol. Microbiol.">
        <title>The Global Catalogue of Microorganisms (GCM) 10K type strain sequencing project: providing services to taxonomists for standard genome sequencing and annotation.</title>
        <authorList>
            <consortium name="The Broad Institute Genomics Platform"/>
            <consortium name="The Broad Institute Genome Sequencing Center for Infectious Disease"/>
            <person name="Wu L."/>
            <person name="Ma J."/>
        </authorList>
    </citation>
    <scope>NUCLEOTIDE SEQUENCE [LARGE SCALE GENOMIC DNA]</scope>
    <source>
        <strain evidence="2">JCM 4602</strain>
    </source>
</reference>
<sequence>MTPETLPLAATSVFRAVMVTAGWRCQCTGQCGQAHAKTDRRCPREHDSYAGKHGGPVRLMAAASDPTLTEREAAALPADRLRAWCPGCFTGTRRSRRTTEPVADQGGLFDL</sequence>
<evidence type="ECO:0000313" key="2">
    <source>
        <dbReference type="Proteomes" id="UP000624183"/>
    </source>
</evidence>
<comment type="caution">
    <text evidence="1">The sequence shown here is derived from an EMBL/GenBank/DDBJ whole genome shotgun (WGS) entry which is preliminary data.</text>
</comment>
<name>A0ABQ3CB22_9ACTN</name>